<evidence type="ECO:0000313" key="6">
    <source>
        <dbReference type="Proteomes" id="UP000258309"/>
    </source>
</evidence>
<evidence type="ECO:0000256" key="1">
    <source>
        <dbReference type="ARBA" id="ARBA00023125"/>
    </source>
</evidence>
<feature type="compositionally biased region" description="Polar residues" evidence="3">
    <location>
        <begin position="22"/>
        <end position="48"/>
    </location>
</feature>
<feature type="compositionally biased region" description="Low complexity" evidence="3">
    <location>
        <begin position="471"/>
        <end position="481"/>
    </location>
</feature>
<comment type="caution">
    <text evidence="5">The sequence shown here is derived from an EMBL/GenBank/DDBJ whole genome shotgun (WGS) entry which is preliminary data.</text>
</comment>
<evidence type="ECO:0000313" key="5">
    <source>
        <dbReference type="EMBL" id="RFU26692.1"/>
    </source>
</evidence>
<gene>
    <name evidence="5" type="ORF">B7463_g9641</name>
</gene>
<sequence length="618" mass="67529">MANVKPEDSDNPLWQGGYSLQMPINTRPPTFDSNYPTPPLNLQYNNNGRPLPKTNYRSLDIPSLNARPQPQPQLQSRDRPPVLTASPPSLAPHHSYPSLKRPFHASESASYGDGMKDFREDASEAPKSGINQDHRLLYFTRHPDKQTVIDAHGRVKHVELTAQIHGMFFLSEMAAPAGEGLPSQPELTCYRRNIFQISGNVTMPREPLSVVSARGERVPVVSMEVAVSATESVDGHNVRLIVIPWKTPPANSPEIPQSGEQEPLPIPLQPLDQESGEGDLAVYPIAYRRLQFRIATANNGRRRELQQHFTLHLNIKANLANGTSATIVETSTAPIVVRGRSPRNFQARKEIPLVGSSSARGPPPEMITAAGGSVVGKPKVAKAHSMDALPQTTFNFDASNLPPSPMAMRQQSYPSWTGPQHISEQNPSPTNPSFPPPPYSMDSYLQANRTNQELPSSHSPPTTMPPPQQPPLHQQQSQYPYHPNPLPSTGAVPIRFVDSNPRPTKSPRHIGPSEAPSSVSSSYPAYGSRYPPAPYSAGNPESQPTPQGSSRDYYPPSSMPMNSWTTGADVNGIYGTSLPVSTAPPGHHLPQHYEPASNGAYPKEEPGAPHQHYGWNPA</sequence>
<dbReference type="GO" id="GO:0051321">
    <property type="term" value="P:meiotic cell cycle"/>
    <property type="evidence" value="ECO:0007669"/>
    <property type="project" value="TreeGrafter"/>
</dbReference>
<accession>A0A3E2H0C5</accession>
<protein>
    <recommendedName>
        <fullName evidence="4">NDT80 domain-containing protein</fullName>
    </recommendedName>
</protein>
<dbReference type="PANTHER" id="PTHR35144">
    <property type="entry name" value="MEIOSIS-SPECIFIC TRANSCRIPTION FACTOR NDT80"/>
    <property type="match status" value="1"/>
</dbReference>
<feature type="region of interest" description="Disordered" evidence="3">
    <location>
        <begin position="347"/>
        <end position="371"/>
    </location>
</feature>
<dbReference type="GO" id="GO:0000228">
    <property type="term" value="C:nuclear chromosome"/>
    <property type="evidence" value="ECO:0007669"/>
    <property type="project" value="TreeGrafter"/>
</dbReference>
<feature type="DNA-binding region" description="NDT80" evidence="2">
    <location>
        <begin position="116"/>
        <end position="349"/>
    </location>
</feature>
<dbReference type="Pfam" id="PF05224">
    <property type="entry name" value="NDT80_PhoG"/>
    <property type="match status" value="1"/>
</dbReference>
<dbReference type="InterPro" id="IPR008967">
    <property type="entry name" value="p53-like_TF_DNA-bd_sf"/>
</dbReference>
<dbReference type="GO" id="GO:0003677">
    <property type="term" value="F:DNA binding"/>
    <property type="evidence" value="ECO:0007669"/>
    <property type="project" value="UniProtKB-KW"/>
</dbReference>
<keyword evidence="6" id="KW-1185">Reference proteome</keyword>
<feature type="compositionally biased region" description="Polar residues" evidence="3">
    <location>
        <begin position="559"/>
        <end position="568"/>
    </location>
</feature>
<feature type="compositionally biased region" description="Low complexity" evidence="3">
    <location>
        <begin position="512"/>
        <end position="528"/>
    </location>
</feature>
<feature type="compositionally biased region" description="Basic and acidic residues" evidence="3">
    <location>
        <begin position="114"/>
        <end position="124"/>
    </location>
</feature>
<organism evidence="5 6">
    <name type="scientific">Scytalidium lignicola</name>
    <name type="common">Hyphomycete</name>
    <dbReference type="NCBI Taxonomy" id="5539"/>
    <lineage>
        <taxon>Eukaryota</taxon>
        <taxon>Fungi</taxon>
        <taxon>Dikarya</taxon>
        <taxon>Ascomycota</taxon>
        <taxon>Pezizomycotina</taxon>
        <taxon>Leotiomycetes</taxon>
        <taxon>Leotiomycetes incertae sedis</taxon>
        <taxon>Scytalidium</taxon>
    </lineage>
</organism>
<evidence type="ECO:0000256" key="2">
    <source>
        <dbReference type="PROSITE-ProRule" id="PRU00850"/>
    </source>
</evidence>
<feature type="compositionally biased region" description="Polar residues" evidence="3">
    <location>
        <begin position="409"/>
        <end position="426"/>
    </location>
</feature>
<dbReference type="GO" id="GO:0045944">
    <property type="term" value="P:positive regulation of transcription by RNA polymerase II"/>
    <property type="evidence" value="ECO:0007669"/>
    <property type="project" value="TreeGrafter"/>
</dbReference>
<reference evidence="5 6" key="1">
    <citation type="submission" date="2018-05" db="EMBL/GenBank/DDBJ databases">
        <title>Draft genome sequence of Scytalidium lignicola DSM 105466, a ubiquitous saprotrophic fungus.</title>
        <authorList>
            <person name="Buettner E."/>
            <person name="Gebauer A.M."/>
            <person name="Hofrichter M."/>
            <person name="Liers C."/>
            <person name="Kellner H."/>
        </authorList>
    </citation>
    <scope>NUCLEOTIDE SEQUENCE [LARGE SCALE GENOMIC DNA]</scope>
    <source>
        <strain evidence="5 6">DSM 105466</strain>
    </source>
</reference>
<feature type="compositionally biased region" description="Polar residues" evidence="3">
    <location>
        <begin position="539"/>
        <end position="550"/>
    </location>
</feature>
<feature type="region of interest" description="Disordered" evidence="3">
    <location>
        <begin position="1"/>
        <end position="129"/>
    </location>
</feature>
<evidence type="ECO:0000256" key="3">
    <source>
        <dbReference type="SAM" id="MobiDB-lite"/>
    </source>
</evidence>
<dbReference type="OMA" id="RTQDKHT"/>
<dbReference type="AlphaFoldDB" id="A0A3E2H0C5"/>
<feature type="compositionally biased region" description="Polar residues" evidence="3">
    <location>
        <begin position="66"/>
        <end position="75"/>
    </location>
</feature>
<dbReference type="Proteomes" id="UP000258309">
    <property type="component" value="Unassembled WGS sequence"/>
</dbReference>
<feature type="non-terminal residue" evidence="5">
    <location>
        <position position="1"/>
    </location>
</feature>
<feature type="domain" description="NDT80" evidence="4">
    <location>
        <begin position="116"/>
        <end position="349"/>
    </location>
</feature>
<dbReference type="InterPro" id="IPR024061">
    <property type="entry name" value="NDT80_DNA-bd_dom"/>
</dbReference>
<feature type="compositionally biased region" description="Pro residues" evidence="3">
    <location>
        <begin position="429"/>
        <end position="439"/>
    </location>
</feature>
<feature type="non-terminal residue" evidence="5">
    <location>
        <position position="618"/>
    </location>
</feature>
<dbReference type="SUPFAM" id="SSF49417">
    <property type="entry name" value="p53-like transcription factors"/>
    <property type="match status" value="1"/>
</dbReference>
<proteinExistence type="predicted"/>
<dbReference type="InterPro" id="IPR037141">
    <property type="entry name" value="NDT80_DNA-bd_dom_sf"/>
</dbReference>
<keyword evidence="1 2" id="KW-0238">DNA-binding</keyword>
<dbReference type="InterPro" id="IPR052605">
    <property type="entry name" value="Fungal_trans_regulator"/>
</dbReference>
<dbReference type="PANTHER" id="PTHR35144:SF4">
    <property type="entry name" value="TRANSCRIPTION FACTOR VIB-1"/>
    <property type="match status" value="1"/>
</dbReference>
<feature type="region of interest" description="Disordered" evidence="3">
    <location>
        <begin position="394"/>
        <end position="618"/>
    </location>
</feature>
<dbReference type="OrthoDB" id="4117572at2759"/>
<dbReference type="EMBL" id="NCSJ02000247">
    <property type="protein sequence ID" value="RFU26692.1"/>
    <property type="molecule type" value="Genomic_DNA"/>
</dbReference>
<dbReference type="Gene3D" id="2.60.40.1390">
    <property type="entry name" value="NDT80 DNA-binding domain"/>
    <property type="match status" value="2"/>
</dbReference>
<dbReference type="GO" id="GO:0003700">
    <property type="term" value="F:DNA-binding transcription factor activity"/>
    <property type="evidence" value="ECO:0007669"/>
    <property type="project" value="UniProtKB-UniRule"/>
</dbReference>
<evidence type="ECO:0000259" key="4">
    <source>
        <dbReference type="PROSITE" id="PS51517"/>
    </source>
</evidence>
<name>A0A3E2H0C5_SCYLI</name>
<dbReference type="PROSITE" id="PS51517">
    <property type="entry name" value="NDT80"/>
    <property type="match status" value="1"/>
</dbReference>